<evidence type="ECO:0000256" key="1">
    <source>
        <dbReference type="ARBA" id="ARBA00022448"/>
    </source>
</evidence>
<dbReference type="Proteomes" id="UP000030686">
    <property type="component" value="Unassembled WGS sequence"/>
</dbReference>
<accession>W6R406</accession>
<sequence length="609" mass="69716">MPPTGSKWYRWIDDTSLPNLYATSAAIIIAICLLYWLARDVWLWVWTRRHVISRRPFRSKTIGSWRRLAFVHLPKCLRWLDIPNYREALILTVMLAANIIGLRLRAHSWAEAQGRAGSLAVINIVPLCAGISFGLPADLLHVGRQILAWFHRWVGRICVLHSLIHCSLLVTVARTTNLATSRHIVPIAAGCALFLVIPVTCAAVQWRYLQIAMKCHYLLAATAIGALIYHLVERQSLYRWYLVGAIYLWFFISAVVCIMAAWNHKPWGSSQKEVVMNSVSHFLWLDIELPLNRAIRPGQHVQLWMPRAGFRAFFQLPRFYVAFWENGPTQRIVRMVAEPQPGLTQKLYHQALKSPAKQSVMVLGPYGHPLDFYRFGTILFVVEDIGFFRALSYIEMLVEASCRREVMVRKLEVLWKRQVGKDGLFNRDWRAFKILQFSIYCPRTQTGPQNNISYEYAERICYFYGSIKIEEEVERYLNNHQCGAVAVAVCAGPSIREAVTKTIRLHTGRNLQLMVFDPDMCPAPDGLVDSLSSDETPAGSQDPPHQLLGVGEDRHTHQVRRFLADSSKLQYPSPKEIYTEAGNVEMNNHSKWVESRLAQGRRKPTTTKP</sequence>
<dbReference type="GO" id="GO:0006826">
    <property type="term" value="P:iron ion transport"/>
    <property type="evidence" value="ECO:0007669"/>
    <property type="project" value="TreeGrafter"/>
</dbReference>
<feature type="compositionally biased region" description="Polar residues" evidence="2">
    <location>
        <begin position="530"/>
        <end position="539"/>
    </location>
</feature>
<dbReference type="GO" id="GO:0000293">
    <property type="term" value="F:ferric-chelate reductase activity"/>
    <property type="evidence" value="ECO:0007669"/>
    <property type="project" value="TreeGrafter"/>
</dbReference>
<keyword evidence="3" id="KW-0812">Transmembrane</keyword>
<keyword evidence="3" id="KW-1133">Transmembrane helix</keyword>
<feature type="transmembrane region" description="Helical" evidence="3">
    <location>
        <begin position="184"/>
        <end position="204"/>
    </location>
</feature>
<dbReference type="STRING" id="1365484.W6R406"/>
<evidence type="ECO:0000256" key="2">
    <source>
        <dbReference type="SAM" id="MobiDB-lite"/>
    </source>
</evidence>
<keyword evidence="5" id="KW-1185">Reference proteome</keyword>
<reference evidence="4" key="1">
    <citation type="journal article" date="2014" name="Nat. Commun.">
        <title>Multiple recent horizontal transfers of a large genomic region in cheese making fungi.</title>
        <authorList>
            <person name="Cheeseman K."/>
            <person name="Ropars J."/>
            <person name="Renault P."/>
            <person name="Dupont J."/>
            <person name="Gouzy J."/>
            <person name="Branca A."/>
            <person name="Abraham A.L."/>
            <person name="Ceppi M."/>
            <person name="Conseiller E."/>
            <person name="Debuchy R."/>
            <person name="Malagnac F."/>
            <person name="Goarin A."/>
            <person name="Silar P."/>
            <person name="Lacoste S."/>
            <person name="Sallet E."/>
            <person name="Bensimon A."/>
            <person name="Giraud T."/>
            <person name="Brygoo Y."/>
        </authorList>
    </citation>
    <scope>NUCLEOTIDE SEQUENCE [LARGE SCALE GENOMIC DNA]</scope>
    <source>
        <strain evidence="4">FM164</strain>
    </source>
</reference>
<dbReference type="OMA" id="CIMAAWN"/>
<gene>
    <name evidence="4" type="ORF">PROQFM164_S05g000365</name>
</gene>
<evidence type="ECO:0000313" key="5">
    <source>
        <dbReference type="Proteomes" id="UP000030686"/>
    </source>
</evidence>
<feature type="transmembrane region" description="Helical" evidence="3">
    <location>
        <begin position="153"/>
        <end position="172"/>
    </location>
</feature>
<feature type="transmembrane region" description="Helical" evidence="3">
    <location>
        <begin position="20"/>
        <end position="38"/>
    </location>
</feature>
<feature type="region of interest" description="Disordered" evidence="2">
    <location>
        <begin position="526"/>
        <end position="549"/>
    </location>
</feature>
<dbReference type="GO" id="GO:0005886">
    <property type="term" value="C:plasma membrane"/>
    <property type="evidence" value="ECO:0007669"/>
    <property type="project" value="TreeGrafter"/>
</dbReference>
<feature type="transmembrane region" description="Helical" evidence="3">
    <location>
        <begin position="216"/>
        <end position="232"/>
    </location>
</feature>
<dbReference type="AlphaFoldDB" id="W6R406"/>
<name>W6R406_PENRF</name>
<evidence type="ECO:0008006" key="6">
    <source>
        <dbReference type="Google" id="ProtNLM"/>
    </source>
</evidence>
<dbReference type="PANTHER" id="PTHR32361">
    <property type="entry name" value="FERRIC/CUPRIC REDUCTASE TRANSMEMBRANE COMPONENT"/>
    <property type="match status" value="1"/>
</dbReference>
<dbReference type="InterPro" id="IPR051410">
    <property type="entry name" value="Ferric/Cupric_Reductase"/>
</dbReference>
<dbReference type="OrthoDB" id="3437351at2759"/>
<feature type="transmembrane region" description="Helical" evidence="3">
    <location>
        <begin position="238"/>
        <end position="262"/>
    </location>
</feature>
<dbReference type="InterPro" id="IPR039261">
    <property type="entry name" value="FNR_nucleotide-bd"/>
</dbReference>
<dbReference type="GO" id="GO:0015677">
    <property type="term" value="P:copper ion import"/>
    <property type="evidence" value="ECO:0007669"/>
    <property type="project" value="TreeGrafter"/>
</dbReference>
<organism evidence="4 5">
    <name type="scientific">Penicillium roqueforti (strain FM164)</name>
    <dbReference type="NCBI Taxonomy" id="1365484"/>
    <lineage>
        <taxon>Eukaryota</taxon>
        <taxon>Fungi</taxon>
        <taxon>Dikarya</taxon>
        <taxon>Ascomycota</taxon>
        <taxon>Pezizomycotina</taxon>
        <taxon>Eurotiomycetes</taxon>
        <taxon>Eurotiomycetidae</taxon>
        <taxon>Eurotiales</taxon>
        <taxon>Aspergillaceae</taxon>
        <taxon>Penicillium</taxon>
    </lineage>
</organism>
<feature type="transmembrane region" description="Helical" evidence="3">
    <location>
        <begin position="118"/>
        <end position="141"/>
    </location>
</feature>
<dbReference type="Gene3D" id="3.40.50.80">
    <property type="entry name" value="Nucleotide-binding domain of ferredoxin-NADP reductase (FNR) module"/>
    <property type="match status" value="1"/>
</dbReference>
<dbReference type="GO" id="GO:0006879">
    <property type="term" value="P:intracellular iron ion homeostasis"/>
    <property type="evidence" value="ECO:0007669"/>
    <property type="project" value="TreeGrafter"/>
</dbReference>
<protein>
    <recommendedName>
        <fullName evidence="6">FAD-binding FR-type domain-containing protein</fullName>
    </recommendedName>
</protein>
<dbReference type="EMBL" id="HG792019">
    <property type="protein sequence ID" value="CDM36532.1"/>
    <property type="molecule type" value="Genomic_DNA"/>
</dbReference>
<evidence type="ECO:0000313" key="4">
    <source>
        <dbReference type="EMBL" id="CDM36532.1"/>
    </source>
</evidence>
<evidence type="ECO:0000256" key="3">
    <source>
        <dbReference type="SAM" id="Phobius"/>
    </source>
</evidence>
<proteinExistence type="predicted"/>
<keyword evidence="3" id="KW-0472">Membrane</keyword>
<dbReference type="PANTHER" id="PTHR32361:SF26">
    <property type="entry name" value="FAD-BINDING 8 DOMAIN-CONTAINING PROTEIN-RELATED"/>
    <property type="match status" value="1"/>
</dbReference>
<keyword evidence="1" id="KW-0813">Transport</keyword>